<keyword evidence="2" id="KW-0378">Hydrolase</keyword>
<dbReference type="OrthoDB" id="129203at2"/>
<keyword evidence="3" id="KW-1185">Reference proteome</keyword>
<dbReference type="EMBL" id="CP015136">
    <property type="protein sequence ID" value="AMY12743.1"/>
    <property type="molecule type" value="Genomic_DNA"/>
</dbReference>
<gene>
    <name evidence="2" type="ORF">LuPra_06025</name>
</gene>
<feature type="domain" description="FHA" evidence="1">
    <location>
        <begin position="24"/>
        <end position="74"/>
    </location>
</feature>
<dbReference type="RefSeq" id="WP_110174174.1">
    <property type="nucleotide sequence ID" value="NZ_CP015136.1"/>
</dbReference>
<dbReference type="EC" id="3.6.3.-" evidence="2"/>
<keyword evidence="2" id="KW-0067">ATP-binding</keyword>
<dbReference type="AlphaFoldDB" id="A0A143PX43"/>
<protein>
    <submittedName>
        <fullName evidence="2">ABC transporter ATP-binding/permease protein</fullName>
        <ecNumber evidence="2">3.6.3.-</ecNumber>
    </submittedName>
</protein>
<dbReference type="InterPro" id="IPR008984">
    <property type="entry name" value="SMAD_FHA_dom_sf"/>
</dbReference>
<accession>A0A143PX43</accession>
<dbReference type="KEGG" id="abac:LuPra_06025"/>
<dbReference type="PANTHER" id="PTHR23308">
    <property type="entry name" value="NUCLEAR INHIBITOR OF PROTEIN PHOSPHATASE-1"/>
    <property type="match status" value="1"/>
</dbReference>
<evidence type="ECO:0000313" key="2">
    <source>
        <dbReference type="EMBL" id="AMY12743.1"/>
    </source>
</evidence>
<dbReference type="GO" id="GO:0005524">
    <property type="term" value="F:ATP binding"/>
    <property type="evidence" value="ECO:0007669"/>
    <property type="project" value="UniProtKB-KW"/>
</dbReference>
<dbReference type="GO" id="GO:0016787">
    <property type="term" value="F:hydrolase activity"/>
    <property type="evidence" value="ECO:0007669"/>
    <property type="project" value="UniProtKB-KW"/>
</dbReference>
<keyword evidence="2" id="KW-0547">Nucleotide-binding</keyword>
<dbReference type="InterPro" id="IPR000253">
    <property type="entry name" value="FHA_dom"/>
</dbReference>
<name>A0A143PX43_LUTPR</name>
<dbReference type="Gene3D" id="2.60.200.20">
    <property type="match status" value="1"/>
</dbReference>
<dbReference type="PROSITE" id="PS50006">
    <property type="entry name" value="FHA_DOMAIN"/>
    <property type="match status" value="1"/>
</dbReference>
<proteinExistence type="predicted"/>
<dbReference type="InterPro" id="IPR050923">
    <property type="entry name" value="Cell_Proc_Reg/RNA_Proc"/>
</dbReference>
<dbReference type="SUPFAM" id="SSF49879">
    <property type="entry name" value="SMAD/FHA domain"/>
    <property type="match status" value="1"/>
</dbReference>
<reference evidence="2 3" key="1">
    <citation type="journal article" date="2016" name="Genome Announc.">
        <title>First Complete Genome Sequence of a Subdivision 6 Acidobacterium Strain.</title>
        <authorList>
            <person name="Huang S."/>
            <person name="Vieira S."/>
            <person name="Bunk B."/>
            <person name="Riedel T."/>
            <person name="Sproer C."/>
            <person name="Overmann J."/>
        </authorList>
    </citation>
    <scope>NUCLEOTIDE SEQUENCE [LARGE SCALE GENOMIC DNA]</scope>
    <source>
        <strain evidence="3">DSM 100886 HEG_-6_39</strain>
    </source>
</reference>
<dbReference type="SMART" id="SM00240">
    <property type="entry name" value="FHA"/>
    <property type="match status" value="1"/>
</dbReference>
<sequence>MWILRTVQGHEPALTFRLMPGTIKTLGRAVRADFIVDAAMVSRLHCRLTAQPTGQLEIEDLQSTNGTYVNGRRVHKATLLPGDTLRVGRVDLVLVHAPLNQVETTLEAGS</sequence>
<organism evidence="2 3">
    <name type="scientific">Luteitalea pratensis</name>
    <dbReference type="NCBI Taxonomy" id="1855912"/>
    <lineage>
        <taxon>Bacteria</taxon>
        <taxon>Pseudomonadati</taxon>
        <taxon>Acidobacteriota</taxon>
        <taxon>Vicinamibacteria</taxon>
        <taxon>Vicinamibacterales</taxon>
        <taxon>Vicinamibacteraceae</taxon>
        <taxon>Luteitalea</taxon>
    </lineage>
</organism>
<evidence type="ECO:0000259" key="1">
    <source>
        <dbReference type="PROSITE" id="PS50006"/>
    </source>
</evidence>
<dbReference type="Pfam" id="PF00498">
    <property type="entry name" value="FHA"/>
    <property type="match status" value="1"/>
</dbReference>
<dbReference type="CDD" id="cd00060">
    <property type="entry name" value="FHA"/>
    <property type="match status" value="1"/>
</dbReference>
<dbReference type="STRING" id="1855912.LuPra_06025"/>
<dbReference type="Proteomes" id="UP000076079">
    <property type="component" value="Chromosome"/>
</dbReference>
<evidence type="ECO:0000313" key="3">
    <source>
        <dbReference type="Proteomes" id="UP000076079"/>
    </source>
</evidence>
<reference evidence="3" key="2">
    <citation type="submission" date="2016-04" db="EMBL/GenBank/DDBJ databases">
        <title>First Complete Genome Sequence of a Subdivision 6 Acidobacterium.</title>
        <authorList>
            <person name="Huang S."/>
            <person name="Vieira S."/>
            <person name="Bunk B."/>
            <person name="Riedel T."/>
            <person name="Sproeer C."/>
            <person name="Overmann J."/>
        </authorList>
    </citation>
    <scope>NUCLEOTIDE SEQUENCE [LARGE SCALE GENOMIC DNA]</scope>
    <source>
        <strain evidence="3">DSM 100886 HEG_-6_39</strain>
    </source>
</reference>